<gene>
    <name evidence="3" type="ORF">MTP08_02975</name>
</gene>
<reference evidence="3 4" key="1">
    <citation type="submission" date="2022-03" db="EMBL/GenBank/DDBJ databases">
        <title>Chryseobacterium sp. isolated from the Andong Sikhe.</title>
        <authorList>
            <person name="Won M."/>
            <person name="Kim S.-J."/>
            <person name="Kwon S.-W."/>
        </authorList>
    </citation>
    <scope>NUCLEOTIDE SEQUENCE [LARGE SCALE GENOMIC DNA]</scope>
    <source>
        <strain evidence="3 4">ADR-1</strain>
    </source>
</reference>
<sequence>MISPFLKSIFSFFILASVLLSCKKENKVNANEILLRQLDKTIREKKSFEIKKKRKINHLKSKINIGGNSDSINFQLNYLIVEEYLGYQCDSAYSYSYANEELALKNKNDSWLYQTLIQRSVLLSTSGLFLESENILNKIDQKNLPLPLRFSYNSAYECLYSNLLDYTGEENLYGKIYKKKLADYYESAYTSLKPNDPFYYLFLSHKNRINDDWESANNNIDKFLQTTKAGTRLHAIGSYCKAVIEARLGNIDSQEKFLIYSAISDLQSSTKENRSMQELASVEYKKDDTERAYNYIQSALEDANFYNARFRSIQISKVQPIIENSYLLTINSQNTKLRWSVFLISFLLLGLIVTTYFIYRQLKIIAKSRNELSLLNTDLKATNAKLDEANHVKEEYVAFFINQCSIYLKKFEKYKNLIAKRLSVGQIDKLTEMVNNKNSVELDLNDLYISFDKAFLRIYPNFVTEVNKLIKKDSQYEVTDVLNTELRIYALIRLGINDAAQISDFLRYSLRTIYNYKSKVKAKSVIENDDFEAKIMEIGSINTQ</sequence>
<keyword evidence="1" id="KW-1133">Transmembrane helix</keyword>
<dbReference type="Pfam" id="PF19904">
    <property type="entry name" value="DUF6377"/>
    <property type="match status" value="1"/>
</dbReference>
<dbReference type="RefSeq" id="WP_243576986.1">
    <property type="nucleotide sequence ID" value="NZ_CP094529.1"/>
</dbReference>
<dbReference type="PROSITE" id="PS51257">
    <property type="entry name" value="PROKAR_LIPOPROTEIN"/>
    <property type="match status" value="1"/>
</dbReference>
<dbReference type="InterPro" id="IPR045957">
    <property type="entry name" value="DUF6377"/>
</dbReference>
<accession>A0ABY4BIM2</accession>
<evidence type="ECO:0000313" key="3">
    <source>
        <dbReference type="EMBL" id="UOE38754.1"/>
    </source>
</evidence>
<protein>
    <submittedName>
        <fullName evidence="3">DUF6377 domain-containing protein</fullName>
    </submittedName>
</protein>
<evidence type="ECO:0000256" key="1">
    <source>
        <dbReference type="SAM" id="Phobius"/>
    </source>
</evidence>
<name>A0ABY4BIM2_9FLAO</name>
<evidence type="ECO:0000313" key="4">
    <source>
        <dbReference type="Proteomes" id="UP000831068"/>
    </source>
</evidence>
<organism evidence="3 4">
    <name type="scientific">Chryseobacterium oryzae</name>
    <dbReference type="NCBI Taxonomy" id="2929799"/>
    <lineage>
        <taxon>Bacteria</taxon>
        <taxon>Pseudomonadati</taxon>
        <taxon>Bacteroidota</taxon>
        <taxon>Flavobacteriia</taxon>
        <taxon>Flavobacteriales</taxon>
        <taxon>Weeksellaceae</taxon>
        <taxon>Chryseobacterium group</taxon>
        <taxon>Chryseobacterium</taxon>
    </lineage>
</organism>
<dbReference type="Proteomes" id="UP000831068">
    <property type="component" value="Chromosome"/>
</dbReference>
<keyword evidence="4" id="KW-1185">Reference proteome</keyword>
<feature type="transmembrane region" description="Helical" evidence="1">
    <location>
        <begin position="339"/>
        <end position="359"/>
    </location>
</feature>
<keyword evidence="1" id="KW-0812">Transmembrane</keyword>
<keyword evidence="1" id="KW-0472">Membrane</keyword>
<feature type="domain" description="DUF6377" evidence="2">
    <location>
        <begin position="265"/>
        <end position="503"/>
    </location>
</feature>
<dbReference type="EMBL" id="CP094529">
    <property type="protein sequence ID" value="UOE38754.1"/>
    <property type="molecule type" value="Genomic_DNA"/>
</dbReference>
<evidence type="ECO:0000259" key="2">
    <source>
        <dbReference type="Pfam" id="PF19904"/>
    </source>
</evidence>
<proteinExistence type="predicted"/>